<accession>L9ZGE5</accession>
<comment type="caution">
    <text evidence="3">The sequence shown here is derived from an EMBL/GenBank/DDBJ whole genome shotgun (WGS) entry which is preliminary data.</text>
</comment>
<feature type="region of interest" description="Disordered" evidence="1">
    <location>
        <begin position="63"/>
        <end position="97"/>
    </location>
</feature>
<feature type="region of interest" description="Disordered" evidence="1">
    <location>
        <begin position="1"/>
        <end position="37"/>
    </location>
</feature>
<evidence type="ECO:0000313" key="3">
    <source>
        <dbReference type="EMBL" id="ELY85515.1"/>
    </source>
</evidence>
<dbReference type="Gene3D" id="2.60.40.2480">
    <property type="entry name" value="Periplasmic metal-binding protein Tp34-type"/>
    <property type="match status" value="1"/>
</dbReference>
<dbReference type="OrthoDB" id="156174at2157"/>
<feature type="region of interest" description="Disordered" evidence="1">
    <location>
        <begin position="326"/>
        <end position="350"/>
    </location>
</feature>
<evidence type="ECO:0000256" key="1">
    <source>
        <dbReference type="SAM" id="MobiDB-lite"/>
    </source>
</evidence>
<dbReference type="PATRIC" id="fig|1230458.4.peg.3899"/>
<feature type="compositionally biased region" description="Acidic residues" evidence="1">
    <location>
        <begin position="67"/>
        <end position="76"/>
    </location>
</feature>
<feature type="region of interest" description="Disordered" evidence="1">
    <location>
        <begin position="439"/>
        <end position="468"/>
    </location>
</feature>
<gene>
    <name evidence="3" type="ORF">C484_19392</name>
</gene>
<dbReference type="EMBL" id="AOIL01000067">
    <property type="protein sequence ID" value="ELY85515.1"/>
    <property type="molecule type" value="Genomic_DNA"/>
</dbReference>
<feature type="region of interest" description="Disordered" evidence="1">
    <location>
        <begin position="268"/>
        <end position="301"/>
    </location>
</feature>
<dbReference type="RefSeq" id="WP_006827474.1">
    <property type="nucleotide sequence ID" value="NZ_AOIL01000067.1"/>
</dbReference>
<protein>
    <recommendedName>
        <fullName evidence="2">DUF7350 domain-containing protein</fullName>
    </recommendedName>
</protein>
<feature type="compositionally biased region" description="Low complexity" evidence="1">
    <location>
        <begin position="326"/>
        <end position="345"/>
    </location>
</feature>
<feature type="compositionally biased region" description="Low complexity" evidence="1">
    <location>
        <begin position="439"/>
        <end position="465"/>
    </location>
</feature>
<dbReference type="Pfam" id="PF24041">
    <property type="entry name" value="DUF7350"/>
    <property type="match status" value="1"/>
</dbReference>
<reference evidence="3 4" key="1">
    <citation type="journal article" date="2014" name="PLoS Genet.">
        <title>Phylogenetically driven sequencing of extremely halophilic archaea reveals strategies for static and dynamic osmo-response.</title>
        <authorList>
            <person name="Becker E.A."/>
            <person name="Seitzer P.M."/>
            <person name="Tritt A."/>
            <person name="Larsen D."/>
            <person name="Krusor M."/>
            <person name="Yao A.I."/>
            <person name="Wu D."/>
            <person name="Madern D."/>
            <person name="Eisen J.A."/>
            <person name="Darling A.E."/>
            <person name="Facciotti M.T."/>
        </authorList>
    </citation>
    <scope>NUCLEOTIDE SEQUENCE [LARGE SCALE GENOMIC DNA]</scope>
    <source>
        <strain evidence="3 4">DSM 12281</strain>
    </source>
</reference>
<dbReference type="InterPro" id="IPR055774">
    <property type="entry name" value="DUF7350"/>
</dbReference>
<sequence>MAPDDPTADDAAGSGDRTTATGPALAPATDTTTMATRRTLLSRTGAISGALATGLAGCLGLGGGGDDNGEESDGETTDAGGDYGGRQPTVTVEDPPNAVFLPTHREAMRVGEPVTAGEFRFVPMLSYPHPFWTIAGSDDAAVERETPEVGRGVHMMITVQDRETGLVVPVDDGIQFRVRSDGERVGSPVSPWAMLSQEMGFHFGDNVGLPGDGTYEVEVTIPPLSVRRTGALAGRGEERVTGAFEFEYDDEFRHQVIGEIDYLERNRRGERGALEPMGAGSDGGDGSGGSDADGNAGHASGMDHAHVPYATVPAVDAYAGTRLVGDASAGGASSASADGEATAADELPRSDDAPIVTVLFDADADESDLARLAGDENRTQNPEQYLLVSPRTPYNRVPLPDAALTASIERDGELVAEYELEQTLDSEYGHHYGVVVSGPGSDTSGSGSESTAISSGDSVTVSVDSPPQVARHQGYETAFLEMESVTFEVPDAAEGGDTGN</sequence>
<evidence type="ECO:0000259" key="2">
    <source>
        <dbReference type="Pfam" id="PF24041"/>
    </source>
</evidence>
<keyword evidence="4" id="KW-1185">Reference proteome</keyword>
<dbReference type="AlphaFoldDB" id="L9ZGE5"/>
<feature type="domain" description="DUF7350" evidence="2">
    <location>
        <begin position="348"/>
        <end position="487"/>
    </location>
</feature>
<dbReference type="Proteomes" id="UP000011648">
    <property type="component" value="Unassembled WGS sequence"/>
</dbReference>
<proteinExistence type="predicted"/>
<dbReference type="InterPro" id="IPR038482">
    <property type="entry name" value="Tp34-type_sf"/>
</dbReference>
<dbReference type="STRING" id="1230458.C484_19392"/>
<feature type="compositionally biased region" description="Gly residues" evidence="1">
    <location>
        <begin position="280"/>
        <end position="291"/>
    </location>
</feature>
<name>L9ZGE5_9EURY</name>
<evidence type="ECO:0000313" key="4">
    <source>
        <dbReference type="Proteomes" id="UP000011648"/>
    </source>
</evidence>
<feature type="region of interest" description="Disordered" evidence="1">
    <location>
        <begin position="371"/>
        <end position="393"/>
    </location>
</feature>
<organism evidence="3 4">
    <name type="scientific">Natrialba taiwanensis DSM 12281</name>
    <dbReference type="NCBI Taxonomy" id="1230458"/>
    <lineage>
        <taxon>Archaea</taxon>
        <taxon>Methanobacteriati</taxon>
        <taxon>Methanobacteriota</taxon>
        <taxon>Stenosarchaea group</taxon>
        <taxon>Halobacteria</taxon>
        <taxon>Halobacteriales</taxon>
        <taxon>Natrialbaceae</taxon>
        <taxon>Natrialba</taxon>
    </lineage>
</organism>